<dbReference type="SUPFAM" id="SSF55856">
    <property type="entry name" value="Cytochrome b5-like heme/steroid binding domain"/>
    <property type="match status" value="1"/>
</dbReference>
<feature type="transmembrane region" description="Helical" evidence="1">
    <location>
        <begin position="160"/>
        <end position="180"/>
    </location>
</feature>
<accession>S9UDP9</accession>
<dbReference type="Proteomes" id="UP000015354">
    <property type="component" value="Unassembled WGS sequence"/>
</dbReference>
<protein>
    <submittedName>
        <fullName evidence="4">Delta8 fatty acid desaturase-like protein</fullName>
    </submittedName>
</protein>
<dbReference type="GO" id="GO:0042759">
    <property type="term" value="P:long-chain fatty acid biosynthetic process"/>
    <property type="evidence" value="ECO:0007669"/>
    <property type="project" value="UniProtKB-ARBA"/>
</dbReference>
<dbReference type="GO" id="GO:0006636">
    <property type="term" value="P:unsaturated fatty acid biosynthetic process"/>
    <property type="evidence" value="ECO:0007669"/>
    <property type="project" value="UniProtKB-ARBA"/>
</dbReference>
<evidence type="ECO:0000259" key="2">
    <source>
        <dbReference type="Pfam" id="PF00173"/>
    </source>
</evidence>
<feature type="domain" description="Cytochrome b5 heme-binding" evidence="2">
    <location>
        <begin position="12"/>
        <end position="69"/>
    </location>
</feature>
<dbReference type="AlphaFoldDB" id="S9UDP9"/>
<dbReference type="InterPro" id="IPR012171">
    <property type="entry name" value="Fatty_acid_desaturase"/>
</dbReference>
<dbReference type="GO" id="GO:0016020">
    <property type="term" value="C:membrane"/>
    <property type="evidence" value="ECO:0007669"/>
    <property type="project" value="TreeGrafter"/>
</dbReference>
<dbReference type="PANTHER" id="PTHR19353:SF19">
    <property type="entry name" value="DELTA(5) FATTY ACID DESATURASE C-RELATED"/>
    <property type="match status" value="1"/>
</dbReference>
<evidence type="ECO:0000313" key="5">
    <source>
        <dbReference type="Proteomes" id="UP000015354"/>
    </source>
</evidence>
<evidence type="ECO:0000313" key="4">
    <source>
        <dbReference type="EMBL" id="EPY27043.1"/>
    </source>
</evidence>
<keyword evidence="1" id="KW-0472">Membrane</keyword>
<comment type="caution">
    <text evidence="4">The sequence shown here is derived from an EMBL/GenBank/DDBJ whole genome shotgun (WGS) entry which is preliminary data.</text>
</comment>
<feature type="transmembrane region" description="Helical" evidence="1">
    <location>
        <begin position="114"/>
        <end position="139"/>
    </location>
</feature>
<keyword evidence="5" id="KW-1185">Reference proteome</keyword>
<sequence length="393" mass="45826">MPFDLVRPFEYHSTLPKCVMRIDDNWYDCTAWRHSHPGGALMCDEFHEKDATDAFYSLHSKEAIKKLKRMKALPLKEGDGPRDQVSYNFEKLTKQLEADGWYKRNWFLDVFRDILPVVILLSLGVYLSTTYPVLATFLIGFGMQQSGWLAHDFTHGRGKVCRVLAIIFGGVNGFSVDWWSNKHNHHHIFPNRKFYDSDIHNEPVIFLWVPKKSEDTPFRPYQHYYFLFAYSLLYVSWRLQSLRYALGSRSKLELAVIALNYSWLIFGLPWKVSLGSIIVGGFFVAVVVTANHQTEEMIDSDDKYNYIVDQYRSTRGVRCDDPFFEFFFGGMQYQLEHHLLPMVPRYRYPQARPLLKKFSEENGLPFHVNGIVEIAKLNFAVMKDVASKPALDD</sequence>
<keyword evidence="1" id="KW-1133">Transmembrane helix</keyword>
<dbReference type="PANTHER" id="PTHR19353">
    <property type="entry name" value="FATTY ACID DESATURASE 2"/>
    <property type="match status" value="1"/>
</dbReference>
<dbReference type="OrthoDB" id="260091at2759"/>
<name>S9UDP9_9TRYP</name>
<reference evidence="4 5" key="1">
    <citation type="journal article" date="2013" name="PLoS ONE">
        <title>Predicting the Proteins of Angomonas deanei, Strigomonas culicis and Their Respective Endosymbionts Reveals New Aspects of the Trypanosomatidae Family.</title>
        <authorList>
            <person name="Motta M.C."/>
            <person name="Martins A.C."/>
            <person name="de Souza S.S."/>
            <person name="Catta-Preta C.M."/>
            <person name="Silva R."/>
            <person name="Klein C.C."/>
            <person name="de Almeida L.G."/>
            <person name="de Lima Cunha O."/>
            <person name="Ciapina L.P."/>
            <person name="Brocchi M."/>
            <person name="Colabardini A.C."/>
            <person name="de Araujo Lima B."/>
            <person name="Machado C.R."/>
            <person name="de Almeida Soares C.M."/>
            <person name="Probst C.M."/>
            <person name="de Menezes C.B."/>
            <person name="Thompson C.E."/>
            <person name="Bartholomeu D.C."/>
            <person name="Gradia D.F."/>
            <person name="Pavoni D.P."/>
            <person name="Grisard E.C."/>
            <person name="Fantinatti-Garboggini F."/>
            <person name="Marchini F.K."/>
            <person name="Rodrigues-Luiz G.F."/>
            <person name="Wagner G."/>
            <person name="Goldman G.H."/>
            <person name="Fietto J.L."/>
            <person name="Elias M.C."/>
            <person name="Goldman M.H."/>
            <person name="Sagot M.F."/>
            <person name="Pereira M."/>
            <person name="Stoco P.H."/>
            <person name="de Mendonca-Neto R.P."/>
            <person name="Teixeira S.M."/>
            <person name="Maciel T.E."/>
            <person name="de Oliveira Mendes T.A."/>
            <person name="Urmenyi T.P."/>
            <person name="de Souza W."/>
            <person name="Schenkman S."/>
            <person name="de Vasconcelos A.T."/>
        </authorList>
    </citation>
    <scope>NUCLEOTIDE SEQUENCE [LARGE SCALE GENOMIC DNA]</scope>
</reference>
<dbReference type="Pfam" id="PF00173">
    <property type="entry name" value="Cyt-b5"/>
    <property type="match status" value="1"/>
</dbReference>
<dbReference type="InterPro" id="IPR036400">
    <property type="entry name" value="Cyt_B5-like_heme/steroid_sf"/>
</dbReference>
<dbReference type="Pfam" id="PF00487">
    <property type="entry name" value="FA_desaturase"/>
    <property type="match status" value="1"/>
</dbReference>
<dbReference type="PIRSF" id="PIRSF015921">
    <property type="entry name" value="FA_sphinglp_des"/>
    <property type="match status" value="1"/>
</dbReference>
<keyword evidence="1" id="KW-0812">Transmembrane</keyword>
<evidence type="ECO:0000259" key="3">
    <source>
        <dbReference type="Pfam" id="PF00487"/>
    </source>
</evidence>
<feature type="domain" description="Fatty acid desaturase" evidence="3">
    <location>
        <begin position="132"/>
        <end position="368"/>
    </location>
</feature>
<dbReference type="Gene3D" id="3.10.120.10">
    <property type="entry name" value="Cytochrome b5-like heme/steroid binding domain"/>
    <property type="match status" value="1"/>
</dbReference>
<proteinExistence type="predicted"/>
<dbReference type="CDD" id="cd03506">
    <property type="entry name" value="Delta6-FADS-like"/>
    <property type="match status" value="1"/>
</dbReference>
<dbReference type="InterPro" id="IPR001199">
    <property type="entry name" value="Cyt_B5-like_heme/steroid-bd"/>
</dbReference>
<evidence type="ECO:0000256" key="1">
    <source>
        <dbReference type="SAM" id="Phobius"/>
    </source>
</evidence>
<dbReference type="InterPro" id="IPR005804">
    <property type="entry name" value="FA_desaturase_dom"/>
</dbReference>
<dbReference type="GO" id="GO:0016717">
    <property type="term" value="F:oxidoreductase activity, acting on paired donors, with oxidation of a pair of donors resulting in the reduction of molecular oxygen to two molecules of water"/>
    <property type="evidence" value="ECO:0007669"/>
    <property type="project" value="TreeGrafter"/>
</dbReference>
<gene>
    <name evidence="4" type="ORF">STCU_05950</name>
</gene>
<feature type="transmembrane region" description="Helical" evidence="1">
    <location>
        <begin position="274"/>
        <end position="290"/>
    </location>
</feature>
<dbReference type="EMBL" id="ATMH01005950">
    <property type="protein sequence ID" value="EPY27043.1"/>
    <property type="molecule type" value="Genomic_DNA"/>
</dbReference>
<organism evidence="4 5">
    <name type="scientific">Strigomonas culicis</name>
    <dbReference type="NCBI Taxonomy" id="28005"/>
    <lineage>
        <taxon>Eukaryota</taxon>
        <taxon>Discoba</taxon>
        <taxon>Euglenozoa</taxon>
        <taxon>Kinetoplastea</taxon>
        <taxon>Metakinetoplastina</taxon>
        <taxon>Trypanosomatida</taxon>
        <taxon>Trypanosomatidae</taxon>
        <taxon>Strigomonadinae</taxon>
        <taxon>Strigomonas</taxon>
    </lineage>
</organism>